<feature type="transmembrane region" description="Helical" evidence="1">
    <location>
        <begin position="487"/>
        <end position="504"/>
    </location>
</feature>
<accession>A0A077ZS96</accession>
<dbReference type="EMBL" id="CCKQ01001653">
    <property type="protein sequence ID" value="CDW72768.1"/>
    <property type="molecule type" value="Genomic_DNA"/>
</dbReference>
<evidence type="ECO:0000313" key="4">
    <source>
        <dbReference type="Proteomes" id="UP000039865"/>
    </source>
</evidence>
<feature type="transmembrane region" description="Helical" evidence="1">
    <location>
        <begin position="453"/>
        <end position="475"/>
    </location>
</feature>
<keyword evidence="4" id="KW-1185">Reference proteome</keyword>
<dbReference type="Pfam" id="PF13519">
    <property type="entry name" value="VWA_2"/>
    <property type="match status" value="1"/>
</dbReference>
<name>A0A077ZS96_STYLE</name>
<dbReference type="CDD" id="cd00198">
    <property type="entry name" value="vWFA"/>
    <property type="match status" value="1"/>
</dbReference>
<dbReference type="PROSITE" id="PS50234">
    <property type="entry name" value="VWFA"/>
    <property type="match status" value="1"/>
</dbReference>
<keyword evidence="1" id="KW-0812">Transmembrane</keyword>
<dbReference type="SMART" id="SM00327">
    <property type="entry name" value="VWA"/>
    <property type="match status" value="1"/>
</dbReference>
<evidence type="ECO:0000259" key="2">
    <source>
        <dbReference type="PROSITE" id="PS50234"/>
    </source>
</evidence>
<dbReference type="AlphaFoldDB" id="A0A077ZS96"/>
<keyword evidence="1" id="KW-1133">Transmembrane helix</keyword>
<dbReference type="Gene3D" id="3.40.50.410">
    <property type="entry name" value="von Willebrand factor, type A domain"/>
    <property type="match status" value="1"/>
</dbReference>
<feature type="transmembrane region" description="Helical" evidence="1">
    <location>
        <begin position="510"/>
        <end position="528"/>
    </location>
</feature>
<evidence type="ECO:0000313" key="3">
    <source>
        <dbReference type="EMBL" id="CDW72768.1"/>
    </source>
</evidence>
<gene>
    <name evidence="3" type="primary">Contig14575.g15527</name>
    <name evidence="3" type="ORF">STYLEM_1732</name>
</gene>
<feature type="domain" description="VWFA" evidence="2">
    <location>
        <begin position="59"/>
        <end position="245"/>
    </location>
</feature>
<dbReference type="InterPro" id="IPR002035">
    <property type="entry name" value="VWF_A"/>
</dbReference>
<proteinExistence type="predicted"/>
<sequence length="623" mass="71385">MMIFYIIASLYNFITSNYDISGQITYSIISDKMAVSDIQIKVNNSIWDSYQVDIYNKSAVFLCVDRSGSMGTLLGQQKRIDVVKDQILSFAKTFFTKDLTKNVTLYVTFYDDEVDTQGFTDYQSLQAYMNDKSTPGGDTGFYLALQDVLSKVKENNLQNIHVYLLSDGQDSYPDDTQKVMKSLHTYLTQNSIHSRFSAIGIAQPDTQTMSEIINLGTISGDYVYVDESKSSDTQIQQINQFYDLINTYVFNQPKGITLTILDETIFLKLFKDGATQTHQVFLLTGHIFNLQDIKTYLGKLKGILEDKSYHYSNISLVKKNIGYDDNKDLLVIYNSVVQLNFDLTRQIVKADIDDIQAQINGNLKDSLKQDIKKDYQYIDSQLKNMEIVINNNQDKNLNVKERGSVEQYRNFVLKRFEDRQLEVFDASSPDEKDDLDDGTGDSDTKTDTKAMRVVIGIKHIFEVIITITIFLFYAIRCKCSFIKFRICCIYVFVAYIVLLVQDFILMAPPIWIFIYHVALLMIIFVVSLRKKDPSQEGNDRTDSLQRVSLNPNNYVQINEQNEEVEVREDDQANAAANKKPGVVFSKTYREEFLKSSSLTKIAFMAFLFMELTLSICIIALALQ</sequence>
<dbReference type="InterPro" id="IPR036465">
    <property type="entry name" value="vWFA_dom_sf"/>
</dbReference>
<dbReference type="Proteomes" id="UP000039865">
    <property type="component" value="Unassembled WGS sequence"/>
</dbReference>
<keyword evidence="1" id="KW-0472">Membrane</keyword>
<dbReference type="SUPFAM" id="SSF53300">
    <property type="entry name" value="vWA-like"/>
    <property type="match status" value="1"/>
</dbReference>
<reference evidence="3 4" key="1">
    <citation type="submission" date="2014-06" db="EMBL/GenBank/DDBJ databases">
        <authorList>
            <person name="Swart Estienne"/>
        </authorList>
    </citation>
    <scope>NUCLEOTIDE SEQUENCE [LARGE SCALE GENOMIC DNA]</scope>
    <source>
        <strain evidence="3 4">130c</strain>
    </source>
</reference>
<organism evidence="3 4">
    <name type="scientific">Stylonychia lemnae</name>
    <name type="common">Ciliate</name>
    <dbReference type="NCBI Taxonomy" id="5949"/>
    <lineage>
        <taxon>Eukaryota</taxon>
        <taxon>Sar</taxon>
        <taxon>Alveolata</taxon>
        <taxon>Ciliophora</taxon>
        <taxon>Intramacronucleata</taxon>
        <taxon>Spirotrichea</taxon>
        <taxon>Stichotrichia</taxon>
        <taxon>Sporadotrichida</taxon>
        <taxon>Oxytrichidae</taxon>
        <taxon>Stylonychinae</taxon>
        <taxon>Stylonychia</taxon>
    </lineage>
</organism>
<dbReference type="InParanoid" id="A0A077ZS96"/>
<feature type="transmembrane region" description="Helical" evidence="1">
    <location>
        <begin position="601"/>
        <end position="622"/>
    </location>
</feature>
<evidence type="ECO:0000256" key="1">
    <source>
        <dbReference type="SAM" id="Phobius"/>
    </source>
</evidence>
<protein>
    <recommendedName>
        <fullName evidence="2">VWFA domain-containing protein</fullName>
    </recommendedName>
</protein>